<evidence type="ECO:0008006" key="4">
    <source>
        <dbReference type="Google" id="ProtNLM"/>
    </source>
</evidence>
<dbReference type="Pfam" id="PF17247">
    <property type="entry name" value="DUF5316"/>
    <property type="match status" value="1"/>
</dbReference>
<dbReference type="EMBL" id="CP002207">
    <property type="protein sequence ID" value="ADP34210.1"/>
    <property type="molecule type" value="Genomic_DNA"/>
</dbReference>
<evidence type="ECO:0000313" key="2">
    <source>
        <dbReference type="EMBL" id="ADP34210.1"/>
    </source>
</evidence>
<dbReference type="InterPro" id="IPR035167">
    <property type="entry name" value="DUF5316"/>
</dbReference>
<accession>A0ABM5M2D1</accession>
<keyword evidence="1" id="KW-1133">Transmembrane helix</keyword>
<feature type="transmembrane region" description="Helical" evidence="1">
    <location>
        <begin position="26"/>
        <end position="51"/>
    </location>
</feature>
<dbReference type="RefSeq" id="WP_003326539.1">
    <property type="nucleotide sequence ID" value="NC_014639.1"/>
</dbReference>
<proteinExistence type="predicted"/>
<sequence>MKKAFAAGIVLAGIEGIIGFILRDSMSFQSIFGTGAIIFIAISIITSGLAVSGMQQRANYHSETKEGRDARFKIALTFLGIAVPTIICYLIFFLI</sequence>
<reference evidence="2 3" key="1">
    <citation type="journal article" date="2011" name="Front. Microbiol.">
        <title>Genomic signatures of strain selection and enhancement in Bacillus atrophaeus var. globigii, a historical biowarfare simulant.</title>
        <authorList>
            <person name="Gibbons H.S."/>
            <person name="Broomall S.M."/>
            <person name="McNew L.A."/>
            <person name="Daligault H."/>
            <person name="Chapman C."/>
            <person name="Bruce D."/>
            <person name="Karavis M."/>
            <person name="Krepps M."/>
            <person name="McGregor P.A."/>
            <person name="Hong C."/>
            <person name="Park K.H."/>
            <person name="Akmal A."/>
            <person name="Feldman A."/>
            <person name="Lin J.S."/>
            <person name="Chang W.E."/>
            <person name="Higgs B.W."/>
            <person name="Demirev P."/>
            <person name="Lindquist J."/>
            <person name="Liem A."/>
            <person name="Fochler E."/>
            <person name="Read T.D."/>
            <person name="Tapia R."/>
            <person name="Johnson S."/>
            <person name="Bishop-Lilly K.A."/>
            <person name="Detter C."/>
            <person name="Han C."/>
            <person name="Sozhamannan S."/>
            <person name="Rosenzweig C.N."/>
            <person name="Skowronski E.W."/>
        </authorList>
    </citation>
    <scope>NUCLEOTIDE SEQUENCE [LARGE SCALE GENOMIC DNA]</scope>
    <source>
        <strain evidence="2 3">1942</strain>
    </source>
</reference>
<keyword evidence="3" id="KW-1185">Reference proteome</keyword>
<feature type="transmembrane region" description="Helical" evidence="1">
    <location>
        <begin position="72"/>
        <end position="94"/>
    </location>
</feature>
<keyword evidence="1" id="KW-0472">Membrane</keyword>
<protein>
    <recommendedName>
        <fullName evidence="4">DUF5316 domain-containing protein</fullName>
    </recommendedName>
</protein>
<dbReference type="Proteomes" id="UP000006867">
    <property type="component" value="Chromosome"/>
</dbReference>
<keyword evidence="1" id="KW-0812">Transmembrane</keyword>
<organism evidence="2 3">
    <name type="scientific">Bacillus atrophaeus (strain 1942)</name>
    <dbReference type="NCBI Taxonomy" id="720555"/>
    <lineage>
        <taxon>Bacteria</taxon>
        <taxon>Bacillati</taxon>
        <taxon>Bacillota</taxon>
        <taxon>Bacilli</taxon>
        <taxon>Bacillales</taxon>
        <taxon>Bacillaceae</taxon>
        <taxon>Bacillus</taxon>
    </lineage>
</organism>
<name>A0ABM5M2D1_BACA1</name>
<evidence type="ECO:0000313" key="3">
    <source>
        <dbReference type="Proteomes" id="UP000006867"/>
    </source>
</evidence>
<gene>
    <name evidence="2" type="ordered locus">BATR1942_16455</name>
</gene>
<evidence type="ECO:0000256" key="1">
    <source>
        <dbReference type="SAM" id="Phobius"/>
    </source>
</evidence>